<reference evidence="1" key="1">
    <citation type="submission" date="2015-05" db="UniProtKB">
        <authorList>
            <consortium name="EnsemblMetazoa"/>
        </authorList>
    </citation>
    <scope>IDENTIFICATION</scope>
</reference>
<organism evidence="1 2">
    <name type="scientific">Rhodnius prolixus</name>
    <name type="common">Triatomid bug</name>
    <dbReference type="NCBI Taxonomy" id="13249"/>
    <lineage>
        <taxon>Eukaryota</taxon>
        <taxon>Metazoa</taxon>
        <taxon>Ecdysozoa</taxon>
        <taxon>Arthropoda</taxon>
        <taxon>Hexapoda</taxon>
        <taxon>Insecta</taxon>
        <taxon>Pterygota</taxon>
        <taxon>Neoptera</taxon>
        <taxon>Paraneoptera</taxon>
        <taxon>Hemiptera</taxon>
        <taxon>Heteroptera</taxon>
        <taxon>Panheteroptera</taxon>
        <taxon>Cimicomorpha</taxon>
        <taxon>Reduviidae</taxon>
        <taxon>Triatominae</taxon>
        <taxon>Rhodnius</taxon>
    </lineage>
</organism>
<evidence type="ECO:0000313" key="2">
    <source>
        <dbReference type="Proteomes" id="UP000015103"/>
    </source>
</evidence>
<dbReference type="EnsemblMetazoa" id="RPRC003152-RA">
    <property type="protein sequence ID" value="RPRC003152-PA"/>
    <property type="gene ID" value="RPRC003152"/>
</dbReference>
<keyword evidence="2" id="KW-1185">Reference proteome</keyword>
<dbReference type="InParanoid" id="T1HGH9"/>
<accession>T1HGH9</accession>
<proteinExistence type="predicted"/>
<dbReference type="Proteomes" id="UP000015103">
    <property type="component" value="Unassembled WGS sequence"/>
</dbReference>
<evidence type="ECO:0000313" key="1">
    <source>
        <dbReference type="EnsemblMetazoa" id="RPRC003152-PA"/>
    </source>
</evidence>
<protein>
    <submittedName>
        <fullName evidence="1">Uncharacterized protein</fullName>
    </submittedName>
</protein>
<dbReference type="EMBL" id="ACPB03015951">
    <property type="status" value="NOT_ANNOTATED_CDS"/>
    <property type="molecule type" value="Genomic_DNA"/>
</dbReference>
<dbReference type="VEuPathDB" id="VectorBase:RPRC003152"/>
<dbReference type="HOGENOM" id="CLU_1258912_0_0_1"/>
<name>T1HGH9_RHOPR</name>
<sequence length="220" mass="26123">MNSDINIQHWARSLGYEKAEEKTFCDSWTKLVPPSMKSTWRHVISHVLPAEKARYIRKHCLLYNLELQERMKKGIKLQADIKSLKDFEKYQQIKNLNVSHSYLNGQIDDVYSEIKQLWTKLESQRVKQADVKEEEKEKLMKCKLLELKIKSTYEEIEKFKEMQVILDNIKSNYPVSENDEKEKEIIELCKKLPKFQEIQALSEKLQSLGQLAQKVKVENY</sequence>
<dbReference type="AlphaFoldDB" id="T1HGH9"/>